<reference evidence="1 2" key="1">
    <citation type="submission" date="2012-10" db="EMBL/GenBank/DDBJ databases">
        <authorList>
            <person name="Zafar N."/>
            <person name="Inman J."/>
            <person name="Hall N."/>
            <person name="Lorenzi H."/>
            <person name="Caler E."/>
        </authorList>
    </citation>
    <scope>NUCLEOTIDE SEQUENCE [LARGE SCALE GENOMIC DNA]</scope>
    <source>
        <strain evidence="1 2">IP1</strain>
    </source>
</reference>
<dbReference type="RefSeq" id="XP_004260488.1">
    <property type="nucleotide sequence ID" value="XM_004260440.1"/>
</dbReference>
<gene>
    <name evidence="1" type="ORF">EIN_320800</name>
</gene>
<organism evidence="1 2">
    <name type="scientific">Entamoeba invadens IP1</name>
    <dbReference type="NCBI Taxonomy" id="370355"/>
    <lineage>
        <taxon>Eukaryota</taxon>
        <taxon>Amoebozoa</taxon>
        <taxon>Evosea</taxon>
        <taxon>Archamoebae</taxon>
        <taxon>Mastigamoebida</taxon>
        <taxon>Entamoebidae</taxon>
        <taxon>Entamoeba</taxon>
    </lineage>
</organism>
<dbReference type="VEuPathDB" id="AmoebaDB:EIN_320800"/>
<dbReference type="KEGG" id="eiv:EIN_320800"/>
<dbReference type="Proteomes" id="UP000014680">
    <property type="component" value="Unassembled WGS sequence"/>
</dbReference>
<dbReference type="AlphaFoldDB" id="A0A0A1UFW7"/>
<protein>
    <submittedName>
        <fullName evidence="1">Uncharacterized protein</fullName>
    </submittedName>
</protein>
<evidence type="ECO:0000313" key="1">
    <source>
        <dbReference type="EMBL" id="ELP93717.1"/>
    </source>
</evidence>
<accession>A0A0A1UFW7</accession>
<dbReference type="EMBL" id="KB206257">
    <property type="protein sequence ID" value="ELP93717.1"/>
    <property type="molecule type" value="Genomic_DNA"/>
</dbReference>
<name>A0A0A1UFW7_ENTIV</name>
<keyword evidence="2" id="KW-1185">Reference proteome</keyword>
<proteinExistence type="predicted"/>
<evidence type="ECO:0000313" key="2">
    <source>
        <dbReference type="Proteomes" id="UP000014680"/>
    </source>
</evidence>
<sequence length="177" mass="20679">MAEIMNSIDLSSFHKNVILSFERGGMVSRFVDGKWRFYDDIQSAERFIKEYKTYITNNVFIRKELMVKLTAPNNTKEKVSIMETSSCTDYRPDDHSKLSYVNYFLSGITADNVCTVAHLNMLSSLSEMLYCNVINMDDEYQRYKSLQPNETTINYHGLNLSLEVSEEELLEIERYEN</sequence>
<dbReference type="GeneID" id="14892738"/>